<dbReference type="SUPFAM" id="SSF53271">
    <property type="entry name" value="PRTase-like"/>
    <property type="match status" value="1"/>
</dbReference>
<dbReference type="InterPro" id="IPR000836">
    <property type="entry name" value="PRTase_dom"/>
</dbReference>
<evidence type="ECO:0000259" key="12">
    <source>
        <dbReference type="Pfam" id="PF00156"/>
    </source>
</evidence>
<comment type="catalytic activity">
    <reaction evidence="1 11">
        <text>AMP + diphosphate = 5-phospho-alpha-D-ribose 1-diphosphate + adenine</text>
        <dbReference type="Rhea" id="RHEA:16609"/>
        <dbReference type="ChEBI" id="CHEBI:16708"/>
        <dbReference type="ChEBI" id="CHEBI:33019"/>
        <dbReference type="ChEBI" id="CHEBI:58017"/>
        <dbReference type="ChEBI" id="CHEBI:456215"/>
        <dbReference type="EC" id="2.4.2.7"/>
    </reaction>
</comment>
<dbReference type="PANTHER" id="PTHR32315:SF3">
    <property type="entry name" value="ADENINE PHOSPHORIBOSYLTRANSFERASE"/>
    <property type="match status" value="1"/>
</dbReference>
<dbReference type="GO" id="GO:0016757">
    <property type="term" value="F:glycosyltransferase activity"/>
    <property type="evidence" value="ECO:0007669"/>
    <property type="project" value="UniProtKB-KW"/>
</dbReference>
<keyword evidence="10 11" id="KW-0660">Purine salvage</keyword>
<evidence type="ECO:0000256" key="10">
    <source>
        <dbReference type="ARBA" id="ARBA00022726"/>
    </source>
</evidence>
<dbReference type="Proteomes" id="UP000632454">
    <property type="component" value="Unassembled WGS sequence"/>
</dbReference>
<keyword evidence="14" id="KW-1185">Reference proteome</keyword>
<accession>A0ABQ1V7C6</accession>
<dbReference type="HAMAP" id="MF_00004">
    <property type="entry name" value="Aden_phosphoribosyltr"/>
    <property type="match status" value="1"/>
</dbReference>
<evidence type="ECO:0000256" key="8">
    <source>
        <dbReference type="ARBA" id="ARBA00022676"/>
    </source>
</evidence>
<evidence type="ECO:0000256" key="3">
    <source>
        <dbReference type="ARBA" id="ARBA00004496"/>
    </source>
</evidence>
<comment type="pathway">
    <text evidence="4 11">Purine metabolism; AMP biosynthesis via salvage pathway; AMP from adenine: step 1/1.</text>
</comment>
<dbReference type="NCBIfam" id="NF002636">
    <property type="entry name" value="PRK02304.1-5"/>
    <property type="match status" value="1"/>
</dbReference>
<feature type="domain" description="Phosphoribosyltransferase" evidence="12">
    <location>
        <begin position="56"/>
        <end position="161"/>
    </location>
</feature>
<dbReference type="PANTHER" id="PTHR32315">
    <property type="entry name" value="ADENINE PHOSPHORIBOSYLTRANSFERASE"/>
    <property type="match status" value="1"/>
</dbReference>
<keyword evidence="8 11" id="KW-0328">Glycosyltransferase</keyword>
<dbReference type="Gene3D" id="3.40.50.2020">
    <property type="match status" value="1"/>
</dbReference>
<evidence type="ECO:0000256" key="2">
    <source>
        <dbReference type="ARBA" id="ARBA00003968"/>
    </source>
</evidence>
<dbReference type="InterPro" id="IPR005764">
    <property type="entry name" value="Ade_phspho_trans"/>
</dbReference>
<protein>
    <recommendedName>
        <fullName evidence="6 11">Adenine phosphoribosyltransferase</fullName>
        <shortName evidence="11">APRT</shortName>
        <ecNumber evidence="6 11">2.4.2.7</ecNumber>
    </recommendedName>
</protein>
<sequence>MTDTQITDAADRARAAIARHTRLVPDFPSPGIAFKDLTPVLADAEGLSAVTTALAQAGGDIDLVAGIDARGFLLGGAIALQLGVGVLAIRKAGKLPPPVRSADYDLEYGTASLEVPADGVDLHGRRVLVVDDVLATGGTLNAAIGLLEAAGAVVPTAVVVMEIDGLPGRDAVESAHRDLVLTSLAAG</sequence>
<dbReference type="EC" id="2.4.2.7" evidence="6 11"/>
<comment type="subcellular location">
    <subcellularLocation>
        <location evidence="3 11">Cytoplasm</location>
    </subcellularLocation>
</comment>
<proteinExistence type="inferred from homology"/>
<evidence type="ECO:0000256" key="4">
    <source>
        <dbReference type="ARBA" id="ARBA00004659"/>
    </source>
</evidence>
<evidence type="ECO:0000256" key="11">
    <source>
        <dbReference type="HAMAP-Rule" id="MF_00004"/>
    </source>
</evidence>
<dbReference type="Pfam" id="PF00156">
    <property type="entry name" value="Pribosyltran"/>
    <property type="match status" value="1"/>
</dbReference>
<dbReference type="CDD" id="cd06223">
    <property type="entry name" value="PRTases_typeI"/>
    <property type="match status" value="1"/>
</dbReference>
<organism evidence="13 14">
    <name type="scientific">Williamsia phyllosphaerae</name>
    <dbReference type="NCBI Taxonomy" id="885042"/>
    <lineage>
        <taxon>Bacteria</taxon>
        <taxon>Bacillati</taxon>
        <taxon>Actinomycetota</taxon>
        <taxon>Actinomycetes</taxon>
        <taxon>Mycobacteriales</taxon>
        <taxon>Nocardiaceae</taxon>
        <taxon>Williamsia</taxon>
    </lineage>
</organism>
<keyword evidence="9 11" id="KW-0808">Transferase</keyword>
<evidence type="ECO:0000256" key="5">
    <source>
        <dbReference type="ARBA" id="ARBA00008391"/>
    </source>
</evidence>
<evidence type="ECO:0000313" key="13">
    <source>
        <dbReference type="EMBL" id="GGF41288.1"/>
    </source>
</evidence>
<reference evidence="14" key="1">
    <citation type="journal article" date="2019" name="Int. J. Syst. Evol. Microbiol.">
        <title>The Global Catalogue of Microorganisms (GCM) 10K type strain sequencing project: providing services to taxonomists for standard genome sequencing and annotation.</title>
        <authorList>
            <consortium name="The Broad Institute Genomics Platform"/>
            <consortium name="The Broad Institute Genome Sequencing Center for Infectious Disease"/>
            <person name="Wu L."/>
            <person name="Ma J."/>
        </authorList>
    </citation>
    <scope>NUCLEOTIDE SEQUENCE [LARGE SCALE GENOMIC DNA]</scope>
    <source>
        <strain evidence="14">CCM 7855</strain>
    </source>
</reference>
<evidence type="ECO:0000256" key="1">
    <source>
        <dbReference type="ARBA" id="ARBA00000868"/>
    </source>
</evidence>
<comment type="similarity">
    <text evidence="5 11">Belongs to the purine/pyrimidine phosphoribosyltransferase family.</text>
</comment>
<evidence type="ECO:0000313" key="14">
    <source>
        <dbReference type="Proteomes" id="UP000632454"/>
    </source>
</evidence>
<name>A0ABQ1V7C6_9NOCA</name>
<comment type="function">
    <text evidence="2 11">Catalyzes a salvage reaction resulting in the formation of AMP, that is energically less costly than de novo synthesis.</text>
</comment>
<evidence type="ECO:0000256" key="6">
    <source>
        <dbReference type="ARBA" id="ARBA00011893"/>
    </source>
</evidence>
<gene>
    <name evidence="11 13" type="primary">apt</name>
    <name evidence="13" type="ORF">GCM10007298_41320</name>
</gene>
<dbReference type="RefSeq" id="WP_188492469.1">
    <property type="nucleotide sequence ID" value="NZ_BMCS01000003.1"/>
</dbReference>
<comment type="caution">
    <text evidence="13">The sequence shown here is derived from an EMBL/GenBank/DDBJ whole genome shotgun (WGS) entry which is preliminary data.</text>
</comment>
<dbReference type="EMBL" id="BMCS01000003">
    <property type="protein sequence ID" value="GGF41288.1"/>
    <property type="molecule type" value="Genomic_DNA"/>
</dbReference>
<dbReference type="InterPro" id="IPR050054">
    <property type="entry name" value="UPRTase/APRTase"/>
</dbReference>
<keyword evidence="7 11" id="KW-0963">Cytoplasm</keyword>
<dbReference type="InterPro" id="IPR029057">
    <property type="entry name" value="PRTase-like"/>
</dbReference>
<comment type="subunit">
    <text evidence="11">Homodimer.</text>
</comment>
<evidence type="ECO:0000256" key="7">
    <source>
        <dbReference type="ARBA" id="ARBA00022490"/>
    </source>
</evidence>
<evidence type="ECO:0000256" key="9">
    <source>
        <dbReference type="ARBA" id="ARBA00022679"/>
    </source>
</evidence>